<comment type="subcellular location">
    <subcellularLocation>
        <location evidence="1">Membrane</location>
        <topology evidence="1">Multi-pass membrane protein</topology>
    </subcellularLocation>
</comment>
<evidence type="ECO:0000256" key="11">
    <source>
        <dbReference type="ARBA" id="ARBA00060577"/>
    </source>
</evidence>
<evidence type="ECO:0000256" key="10">
    <source>
        <dbReference type="ARBA" id="ARBA00048164"/>
    </source>
</evidence>
<gene>
    <name evidence="15" type="ORF">Nepgr_002119</name>
</gene>
<keyword evidence="5 13" id="KW-0812">Transmembrane</keyword>
<dbReference type="InterPro" id="IPR016636">
    <property type="entry name" value="3-oxo-5-alpha-steroid_4-DH"/>
</dbReference>
<evidence type="ECO:0000256" key="7">
    <source>
        <dbReference type="ARBA" id="ARBA00023002"/>
    </source>
</evidence>
<evidence type="ECO:0000313" key="16">
    <source>
        <dbReference type="Proteomes" id="UP001279734"/>
    </source>
</evidence>
<accession>A0AAD3P7D2</accession>
<evidence type="ECO:0000256" key="12">
    <source>
        <dbReference type="ARBA" id="ARBA00068774"/>
    </source>
</evidence>
<dbReference type="PANTHER" id="PTHR10556">
    <property type="entry name" value="3-OXO-5-ALPHA-STEROID 4-DEHYDROGENASE"/>
    <property type="match status" value="1"/>
</dbReference>
<comment type="caution">
    <text evidence="15">The sequence shown here is derived from an EMBL/GenBank/DDBJ whole genome shotgun (WGS) entry which is preliminary data.</text>
</comment>
<dbReference type="EMBL" id="BSYO01000002">
    <property type="protein sequence ID" value="GMH00280.1"/>
    <property type="molecule type" value="Genomic_DNA"/>
</dbReference>
<evidence type="ECO:0000256" key="4">
    <source>
        <dbReference type="ARBA" id="ARBA00012049"/>
    </source>
</evidence>
<evidence type="ECO:0000256" key="9">
    <source>
        <dbReference type="ARBA" id="ARBA00037910"/>
    </source>
</evidence>
<evidence type="ECO:0000256" key="3">
    <source>
        <dbReference type="ARBA" id="ARBA00007742"/>
    </source>
</evidence>
<dbReference type="PROSITE" id="PS50244">
    <property type="entry name" value="S5A_REDUCTASE"/>
    <property type="match status" value="1"/>
</dbReference>
<dbReference type="Proteomes" id="UP001279734">
    <property type="component" value="Unassembled WGS sequence"/>
</dbReference>
<dbReference type="PIRSF" id="PIRSF015596">
    <property type="entry name" value="5_alpha-SR2"/>
    <property type="match status" value="1"/>
</dbReference>
<keyword evidence="13" id="KW-0443">Lipid metabolism</keyword>
<comment type="pathway">
    <text evidence="2">Hormone biosynthesis.</text>
</comment>
<dbReference type="InterPro" id="IPR001104">
    <property type="entry name" value="3-oxo-5_a-steroid_4-DH_C"/>
</dbReference>
<keyword evidence="13" id="KW-0444">Lipid biosynthesis</keyword>
<evidence type="ECO:0000256" key="2">
    <source>
        <dbReference type="ARBA" id="ARBA00004972"/>
    </source>
</evidence>
<reference evidence="15" key="1">
    <citation type="submission" date="2023-05" db="EMBL/GenBank/DDBJ databases">
        <title>Nepenthes gracilis genome sequencing.</title>
        <authorList>
            <person name="Fukushima K."/>
        </authorList>
    </citation>
    <scope>NUCLEOTIDE SEQUENCE</scope>
    <source>
        <strain evidence="15">SING2019-196</strain>
    </source>
</reference>
<evidence type="ECO:0000256" key="1">
    <source>
        <dbReference type="ARBA" id="ARBA00004141"/>
    </source>
</evidence>
<dbReference type="Gene3D" id="1.20.120.1630">
    <property type="match status" value="1"/>
</dbReference>
<keyword evidence="8 13" id="KW-0472">Membrane</keyword>
<evidence type="ECO:0000256" key="8">
    <source>
        <dbReference type="ARBA" id="ARBA00023136"/>
    </source>
</evidence>
<feature type="transmembrane region" description="Helical" evidence="13">
    <location>
        <begin position="51"/>
        <end position="70"/>
    </location>
</feature>
<dbReference type="AlphaFoldDB" id="A0AAD3P7D2"/>
<feature type="domain" description="3-oxo-5-alpha-steroid 4-dehydrogenase C-terminal" evidence="14">
    <location>
        <begin position="108"/>
        <end position="256"/>
    </location>
</feature>
<evidence type="ECO:0000256" key="5">
    <source>
        <dbReference type="ARBA" id="ARBA00022692"/>
    </source>
</evidence>
<feature type="transmembrane region" description="Helical" evidence="13">
    <location>
        <begin position="9"/>
        <end position="31"/>
    </location>
</feature>
<dbReference type="GO" id="GO:0016020">
    <property type="term" value="C:membrane"/>
    <property type="evidence" value="ECO:0007669"/>
    <property type="project" value="UniProtKB-SubCell"/>
</dbReference>
<keyword evidence="13" id="KW-0752">Steroid biosynthesis</keyword>
<comment type="catalytic activity">
    <reaction evidence="10 13">
        <text>a 3-oxo-5alpha-steroid + NADP(+) = a 3-oxo-Delta(4)-steroid + NADPH + H(+)</text>
        <dbReference type="Rhea" id="RHEA:54384"/>
        <dbReference type="ChEBI" id="CHEBI:13601"/>
        <dbReference type="ChEBI" id="CHEBI:15378"/>
        <dbReference type="ChEBI" id="CHEBI:47909"/>
        <dbReference type="ChEBI" id="CHEBI:57783"/>
        <dbReference type="ChEBI" id="CHEBI:58349"/>
        <dbReference type="EC" id="1.3.1.22"/>
    </reaction>
</comment>
<dbReference type="PANTHER" id="PTHR10556:SF43">
    <property type="entry name" value="STEROID 5-ALPHA-REDUCTASE DET2"/>
    <property type="match status" value="1"/>
</dbReference>
<keyword evidence="16" id="KW-1185">Reference proteome</keyword>
<protein>
    <recommendedName>
        <fullName evidence="12 13">Steroid 5-alpha-reductase DET2</fullName>
        <ecNumber evidence="4 13">1.3.1.22</ecNumber>
    </recommendedName>
</protein>
<evidence type="ECO:0000256" key="13">
    <source>
        <dbReference type="PIRNR" id="PIRNR015596"/>
    </source>
</evidence>
<evidence type="ECO:0000259" key="14">
    <source>
        <dbReference type="Pfam" id="PF02544"/>
    </source>
</evidence>
<organism evidence="15 16">
    <name type="scientific">Nepenthes gracilis</name>
    <name type="common">Slender pitcher plant</name>
    <dbReference type="NCBI Taxonomy" id="150966"/>
    <lineage>
        <taxon>Eukaryota</taxon>
        <taxon>Viridiplantae</taxon>
        <taxon>Streptophyta</taxon>
        <taxon>Embryophyta</taxon>
        <taxon>Tracheophyta</taxon>
        <taxon>Spermatophyta</taxon>
        <taxon>Magnoliopsida</taxon>
        <taxon>eudicotyledons</taxon>
        <taxon>Gunneridae</taxon>
        <taxon>Pentapetalae</taxon>
        <taxon>Caryophyllales</taxon>
        <taxon>Nepenthaceae</taxon>
        <taxon>Nepenthes</taxon>
    </lineage>
</organism>
<comment type="similarity">
    <text evidence="3 13">Belongs to the steroid 5-alpha reductase family.</text>
</comment>
<keyword evidence="7" id="KW-0560">Oxidoreductase</keyword>
<keyword evidence="6 13" id="KW-1133">Transmembrane helix</keyword>
<sequence length="256" mass="29851">MESWSDQSLYYHCLPFFFIIGLPTIFALFFVQFPYGKYCGPSSGPYISSSLAWFLFESPAVFLVLIIYSFGQHASNIRSLSLLSVFLLHYVHRTCIYPLRLRKTTSVFPVKMALFSFSLCTMNSYLQARWVSHYGNYEKDGWFWWRFFGGFIVFLTGMIMNVKSDLVLVELKAQGGGAYKIPRGGSFELVSCANYFWEIVEWMAWAVMTWSWAGLGFFFFTCANLVPRARATHIWYLEKFGEDYPKNRKAVFPFLY</sequence>
<dbReference type="Pfam" id="PF02544">
    <property type="entry name" value="Steroid_dh"/>
    <property type="match status" value="1"/>
</dbReference>
<dbReference type="GO" id="GO:0016132">
    <property type="term" value="P:brassinosteroid biosynthetic process"/>
    <property type="evidence" value="ECO:0007669"/>
    <property type="project" value="UniProtKB-KW"/>
</dbReference>
<dbReference type="InterPro" id="IPR039357">
    <property type="entry name" value="SRD5A/TECR"/>
</dbReference>
<comment type="function">
    <text evidence="13">Involved in a reduction step in the biosynthesis of the plant steroid, brassinolide.</text>
</comment>
<comment type="pathway">
    <text evidence="11">Steroid biosynthesis.</text>
</comment>
<feature type="transmembrane region" description="Helical" evidence="13">
    <location>
        <begin position="202"/>
        <end position="226"/>
    </location>
</feature>
<evidence type="ECO:0000256" key="6">
    <source>
        <dbReference type="ARBA" id="ARBA00022989"/>
    </source>
</evidence>
<evidence type="ECO:0000313" key="15">
    <source>
        <dbReference type="EMBL" id="GMH00280.1"/>
    </source>
</evidence>
<dbReference type="GO" id="GO:0047751">
    <property type="term" value="F:3-oxo-5-alpha-steroid 4-dehydrogenase (NADP+) activity"/>
    <property type="evidence" value="ECO:0007669"/>
    <property type="project" value="UniProtKB-EC"/>
</dbReference>
<comment type="pathway">
    <text evidence="9 13">Plant hormone biosynthesis; brassinosteroid biosynthesis.</text>
</comment>
<dbReference type="EC" id="1.3.1.22" evidence="4 13"/>
<feature type="transmembrane region" description="Helical" evidence="13">
    <location>
        <begin position="143"/>
        <end position="162"/>
    </location>
</feature>
<name>A0AAD3P7D2_NEPGR</name>
<dbReference type="FunFam" id="1.20.120.1630:FF:000002">
    <property type="entry name" value="Steroid 5 alpha-reductase 1"/>
    <property type="match status" value="1"/>
</dbReference>
<proteinExistence type="inferred from homology"/>
<keyword evidence="13" id="KW-1069">Brassinosteroid biosynthesis</keyword>